<reference evidence="2" key="1">
    <citation type="journal article" date="2021" name="Proc. Natl. Acad. Sci. U.S.A.">
        <title>A Catalog of Tens of Thousands of Viruses from Human Metagenomes Reveals Hidden Associations with Chronic Diseases.</title>
        <authorList>
            <person name="Tisza M.J."/>
            <person name="Buck C.B."/>
        </authorList>
    </citation>
    <scope>NUCLEOTIDE SEQUENCE</scope>
    <source>
        <strain evidence="2">CtdyF5</strain>
    </source>
</reference>
<sequence>MSKSLKARCIRRWEVRVRNWCDSKWSFYWRKRHKKYFRETALTTADCMIERVADEMAWKDWAGSDGRGWTPEFSNWYDERREQYQKAACAQLDKEATTDQIDEEIEDELDARND</sequence>
<feature type="compositionally biased region" description="Acidic residues" evidence="1">
    <location>
        <begin position="100"/>
        <end position="114"/>
    </location>
</feature>
<proteinExistence type="predicted"/>
<feature type="region of interest" description="Disordered" evidence="1">
    <location>
        <begin position="95"/>
        <end position="114"/>
    </location>
</feature>
<evidence type="ECO:0000256" key="1">
    <source>
        <dbReference type="SAM" id="MobiDB-lite"/>
    </source>
</evidence>
<accession>A0A8S5U7P0</accession>
<dbReference type="EMBL" id="BK016029">
    <property type="protein sequence ID" value="DAF90468.1"/>
    <property type="molecule type" value="Genomic_DNA"/>
</dbReference>
<name>A0A8S5U7P0_9CAUD</name>
<evidence type="ECO:0000313" key="2">
    <source>
        <dbReference type="EMBL" id="DAF90468.1"/>
    </source>
</evidence>
<protein>
    <submittedName>
        <fullName evidence="2">Uncharacterized protein</fullName>
    </submittedName>
</protein>
<organism evidence="2">
    <name type="scientific">Myoviridae sp. ctdyF5</name>
    <dbReference type="NCBI Taxonomy" id="2825144"/>
    <lineage>
        <taxon>Viruses</taxon>
        <taxon>Duplodnaviria</taxon>
        <taxon>Heunggongvirae</taxon>
        <taxon>Uroviricota</taxon>
        <taxon>Caudoviricetes</taxon>
    </lineage>
</organism>